<dbReference type="OrthoDB" id="1305966at2"/>
<dbReference type="EMBL" id="FOUE01000006">
    <property type="protein sequence ID" value="SFM70767.1"/>
    <property type="molecule type" value="Genomic_DNA"/>
</dbReference>
<evidence type="ECO:0000313" key="2">
    <source>
        <dbReference type="Proteomes" id="UP000198519"/>
    </source>
</evidence>
<evidence type="ECO:0000313" key="1">
    <source>
        <dbReference type="EMBL" id="SFM70767.1"/>
    </source>
</evidence>
<name>A0A1I4T2C4_9GAMM</name>
<reference evidence="2" key="1">
    <citation type="submission" date="2016-10" db="EMBL/GenBank/DDBJ databases">
        <authorList>
            <person name="Varghese N."/>
            <person name="Submissions S."/>
        </authorList>
    </citation>
    <scope>NUCLEOTIDE SEQUENCE [LARGE SCALE GENOMIC DNA]</scope>
    <source>
        <strain evidence="2">CGMCC 1.7061</strain>
    </source>
</reference>
<keyword evidence="2" id="KW-1185">Reference proteome</keyword>
<organism evidence="1 2">
    <name type="scientific">Marinobacter zhejiangensis</name>
    <dbReference type="NCBI Taxonomy" id="488535"/>
    <lineage>
        <taxon>Bacteria</taxon>
        <taxon>Pseudomonadati</taxon>
        <taxon>Pseudomonadota</taxon>
        <taxon>Gammaproteobacteria</taxon>
        <taxon>Pseudomonadales</taxon>
        <taxon>Marinobacteraceae</taxon>
        <taxon>Marinobacter</taxon>
    </lineage>
</organism>
<gene>
    <name evidence="1" type="ORF">SAMN04487963_3450</name>
</gene>
<dbReference type="AlphaFoldDB" id="A0A1I4T2C4"/>
<protein>
    <submittedName>
        <fullName evidence="1">Uncharacterized protein</fullName>
    </submittedName>
</protein>
<dbReference type="Proteomes" id="UP000198519">
    <property type="component" value="Unassembled WGS sequence"/>
</dbReference>
<dbReference type="RefSeq" id="WP_092026030.1">
    <property type="nucleotide sequence ID" value="NZ_FOUE01000006.1"/>
</dbReference>
<accession>A0A1I4T2C4</accession>
<sequence>MRDVLELFEALPQEYPQLLERATNRGEQIVFAGADFFTLQPFAVELLHLSPAQVALYPTVEEVPGDDRFLLALNDRQLEYATQVYGEDIRYDFFFQREENSQTRLQAYHNDGHVNAVEVERITRDDQGLPLLYERVDTHVRLTQRYQYQQCGTADAQRWMCDITSESVNPAHDYTCQQRQRVYFADDGYTVDRIESLDNGDILYDRAMNSLSLEELLEQANEAIESRLLAGLSQESLESVEVRCVLFEYSLQGPFPPTLALIQPHEVDDNPEYAPLSWLNAPDAELFSERGLDAVDFHQGCSALFDQLNAQLDALEFESQQELVITFYVEFCRRLMNNPRLATLIRTDDDFFVTARDFEAANELELLERVLPARQWQSMKSTIESHE</sequence>
<proteinExistence type="predicted"/>